<dbReference type="Proteomes" id="UP000001593">
    <property type="component" value="Unassembled WGS sequence"/>
</dbReference>
<organism evidence="2 3">
    <name type="scientific">Nematostella vectensis</name>
    <name type="common">Starlet sea anemone</name>
    <dbReference type="NCBI Taxonomy" id="45351"/>
    <lineage>
        <taxon>Eukaryota</taxon>
        <taxon>Metazoa</taxon>
        <taxon>Cnidaria</taxon>
        <taxon>Anthozoa</taxon>
        <taxon>Hexacorallia</taxon>
        <taxon>Actiniaria</taxon>
        <taxon>Edwardsiidae</taxon>
        <taxon>Nematostella</taxon>
    </lineage>
</organism>
<feature type="region of interest" description="Disordered" evidence="1">
    <location>
        <begin position="61"/>
        <end position="85"/>
    </location>
</feature>
<keyword evidence="3" id="KW-1185">Reference proteome</keyword>
<dbReference type="HOGENOM" id="CLU_832359_0_0_1"/>
<evidence type="ECO:0000256" key="1">
    <source>
        <dbReference type="SAM" id="MobiDB-lite"/>
    </source>
</evidence>
<feature type="compositionally biased region" description="Basic and acidic residues" evidence="1">
    <location>
        <begin position="245"/>
        <end position="278"/>
    </location>
</feature>
<sequence>MGRERLCLMDRRTSSLFSSNVAKSIHTRNAIQDKQLQQFCKNVEKAKRSISEELKRTRRNFARVESHDGATRSEENSDEDEESFARLRAEGRRKSLSAGSIPKLCLQLNDKPLLETRERLSNNWMHSELYSDKRPRNTHGCETPPPQNKLPDIWISKVDAKRRESDHKLMPKSSFNRSASTGDITGLLSEDNILAPERRERSKSHSNGGGGENGRPKHNGINRLVPPKSPCRVYSEMPFYLKKSEKSPTRHHLWDKIQHSKGDDKTPKEGREGKERPLSEILPPVVLPSLASSQLGRGLKSRKDEKLDVDINQLTKDLKDCRYLRLQSNSEGHL</sequence>
<accession>A7SDZ4</accession>
<gene>
    <name evidence="2" type="ORF">NEMVEDRAFT_v1g210791</name>
</gene>
<evidence type="ECO:0000313" key="2">
    <source>
        <dbReference type="EMBL" id="EDO38098.1"/>
    </source>
</evidence>
<evidence type="ECO:0000313" key="3">
    <source>
        <dbReference type="Proteomes" id="UP000001593"/>
    </source>
</evidence>
<dbReference type="EMBL" id="DS469633">
    <property type="protein sequence ID" value="EDO38098.1"/>
    <property type="molecule type" value="Genomic_DNA"/>
</dbReference>
<feature type="region of interest" description="Disordered" evidence="1">
    <location>
        <begin position="245"/>
        <end position="285"/>
    </location>
</feature>
<proteinExistence type="predicted"/>
<dbReference type="AlphaFoldDB" id="A7SDZ4"/>
<feature type="compositionally biased region" description="Polar residues" evidence="1">
    <location>
        <begin position="173"/>
        <end position="183"/>
    </location>
</feature>
<dbReference type="InParanoid" id="A7SDZ4"/>
<feature type="region of interest" description="Disordered" evidence="1">
    <location>
        <begin position="131"/>
        <end position="151"/>
    </location>
</feature>
<feature type="region of interest" description="Disordered" evidence="1">
    <location>
        <begin position="164"/>
        <end position="229"/>
    </location>
</feature>
<reference evidence="2 3" key="1">
    <citation type="journal article" date="2007" name="Science">
        <title>Sea anemone genome reveals ancestral eumetazoan gene repertoire and genomic organization.</title>
        <authorList>
            <person name="Putnam N.H."/>
            <person name="Srivastava M."/>
            <person name="Hellsten U."/>
            <person name="Dirks B."/>
            <person name="Chapman J."/>
            <person name="Salamov A."/>
            <person name="Terry A."/>
            <person name="Shapiro H."/>
            <person name="Lindquist E."/>
            <person name="Kapitonov V.V."/>
            <person name="Jurka J."/>
            <person name="Genikhovich G."/>
            <person name="Grigoriev I.V."/>
            <person name="Lucas S.M."/>
            <person name="Steele R.E."/>
            <person name="Finnerty J.R."/>
            <person name="Technau U."/>
            <person name="Martindale M.Q."/>
            <person name="Rokhsar D.S."/>
        </authorList>
    </citation>
    <scope>NUCLEOTIDE SEQUENCE [LARGE SCALE GENOMIC DNA]</scope>
    <source>
        <strain evidence="3">CH2 X CH6</strain>
    </source>
</reference>
<feature type="compositionally biased region" description="Basic and acidic residues" evidence="1">
    <location>
        <begin position="62"/>
        <end position="75"/>
    </location>
</feature>
<protein>
    <submittedName>
        <fullName evidence="2">Uncharacterized protein</fullName>
    </submittedName>
</protein>
<name>A7SDZ4_NEMVE</name>